<comment type="caution">
    <text evidence="1">The sequence shown here is derived from an EMBL/GenBank/DDBJ whole genome shotgun (WGS) entry which is preliminary data.</text>
</comment>
<gene>
    <name evidence="1" type="ORF">L6164_032137</name>
</gene>
<protein>
    <submittedName>
        <fullName evidence="1">Uncharacterized protein</fullName>
    </submittedName>
</protein>
<dbReference type="EMBL" id="CM039438">
    <property type="protein sequence ID" value="KAI4298598.1"/>
    <property type="molecule type" value="Genomic_DNA"/>
</dbReference>
<keyword evidence="2" id="KW-1185">Reference proteome</keyword>
<evidence type="ECO:0000313" key="1">
    <source>
        <dbReference type="EMBL" id="KAI4298598.1"/>
    </source>
</evidence>
<evidence type="ECO:0000313" key="2">
    <source>
        <dbReference type="Proteomes" id="UP000828941"/>
    </source>
</evidence>
<proteinExistence type="predicted"/>
<sequence length="342" mass="37497">MYDDDGRPRRTGTWMVKTHLGGIKYQFCGLVQYADLVGITIGYTITASISMTAIKRSDCFHKNGHAIGIGLAIAKVAGGNHPKTGLTGTTIGVDVTSSEKMWNAFQSLGDMAFAYAFAVVLAEIQDTLKSSPTENQTMKKASVVGVATTTLFYMACGVLGYAAFGNKAPGNLLTGFGFYEPFWLVDFANIFIVIHLVGAYQVFAQPVFGLVENKCKQCCPGSNFMAKEYSMAIPVFGTFRWNPFRMIWRTCYVVFTTVLAMLFPFFNSVLSLLGALAFWPLTVYFPVEMYIKRTGIPKFCPTWMGLKLLSGLCFIVSLLAAAGSIQGIISDFKTFQPFKSVS</sequence>
<dbReference type="Proteomes" id="UP000828941">
    <property type="component" value="Chromosome 13"/>
</dbReference>
<organism evidence="1 2">
    <name type="scientific">Bauhinia variegata</name>
    <name type="common">Purple orchid tree</name>
    <name type="synonym">Phanera variegata</name>
    <dbReference type="NCBI Taxonomy" id="167791"/>
    <lineage>
        <taxon>Eukaryota</taxon>
        <taxon>Viridiplantae</taxon>
        <taxon>Streptophyta</taxon>
        <taxon>Embryophyta</taxon>
        <taxon>Tracheophyta</taxon>
        <taxon>Spermatophyta</taxon>
        <taxon>Magnoliopsida</taxon>
        <taxon>eudicotyledons</taxon>
        <taxon>Gunneridae</taxon>
        <taxon>Pentapetalae</taxon>
        <taxon>rosids</taxon>
        <taxon>fabids</taxon>
        <taxon>Fabales</taxon>
        <taxon>Fabaceae</taxon>
        <taxon>Cercidoideae</taxon>
        <taxon>Cercideae</taxon>
        <taxon>Bauhiniinae</taxon>
        <taxon>Bauhinia</taxon>
    </lineage>
</organism>
<reference evidence="1 2" key="1">
    <citation type="journal article" date="2022" name="DNA Res.">
        <title>Chromosomal-level genome assembly of the orchid tree Bauhinia variegata (Leguminosae; Cercidoideae) supports the allotetraploid origin hypothesis of Bauhinia.</title>
        <authorList>
            <person name="Zhong Y."/>
            <person name="Chen Y."/>
            <person name="Zheng D."/>
            <person name="Pang J."/>
            <person name="Liu Y."/>
            <person name="Luo S."/>
            <person name="Meng S."/>
            <person name="Qian L."/>
            <person name="Wei D."/>
            <person name="Dai S."/>
            <person name="Zhou R."/>
        </authorList>
    </citation>
    <scope>NUCLEOTIDE SEQUENCE [LARGE SCALE GENOMIC DNA]</scope>
    <source>
        <strain evidence="1">BV-YZ2020</strain>
    </source>
</reference>
<accession>A0ACB9KMX9</accession>
<name>A0ACB9KMX9_BAUVA</name>